<evidence type="ECO:0000259" key="2">
    <source>
        <dbReference type="PROSITE" id="PS51387"/>
    </source>
</evidence>
<evidence type="ECO:0000313" key="3">
    <source>
        <dbReference type="EMBL" id="NYD25151.1"/>
    </source>
</evidence>
<dbReference type="PANTHER" id="PTHR43762:SF1">
    <property type="entry name" value="D-ARABINONO-1,4-LACTONE OXIDASE"/>
    <property type="match status" value="1"/>
</dbReference>
<proteinExistence type="predicted"/>
<gene>
    <name evidence="3" type="ORF">BJ968_004760</name>
</gene>
<accession>A0A7Y9DQV5</accession>
<dbReference type="Gene3D" id="3.30.43.10">
    <property type="entry name" value="Uridine Diphospho-n-acetylenolpyruvylglucosamine Reductase, domain 2"/>
    <property type="match status" value="1"/>
</dbReference>
<name>A0A7Y9DQV5_9ACTN</name>
<dbReference type="InterPro" id="IPR016169">
    <property type="entry name" value="FAD-bd_PCMH_sub2"/>
</dbReference>
<dbReference type="Proteomes" id="UP000521922">
    <property type="component" value="Unassembled WGS sequence"/>
</dbReference>
<organism evidence="3 4">
    <name type="scientific">Kineococcus aurantiacus</name>
    <dbReference type="NCBI Taxonomy" id="37633"/>
    <lineage>
        <taxon>Bacteria</taxon>
        <taxon>Bacillati</taxon>
        <taxon>Actinomycetota</taxon>
        <taxon>Actinomycetes</taxon>
        <taxon>Kineosporiales</taxon>
        <taxon>Kineosporiaceae</taxon>
        <taxon>Kineococcus</taxon>
    </lineage>
</organism>
<dbReference type="PROSITE" id="PS51387">
    <property type="entry name" value="FAD_PCMH"/>
    <property type="match status" value="1"/>
</dbReference>
<keyword evidence="4" id="KW-1185">Reference proteome</keyword>
<dbReference type="Gene3D" id="3.30.465.10">
    <property type="match status" value="1"/>
</dbReference>
<dbReference type="InterPro" id="IPR006094">
    <property type="entry name" value="Oxid_FAD_bind_N"/>
</dbReference>
<dbReference type="GO" id="GO:0016899">
    <property type="term" value="F:oxidoreductase activity, acting on the CH-OH group of donors, oxygen as acceptor"/>
    <property type="evidence" value="ECO:0007669"/>
    <property type="project" value="InterPro"/>
</dbReference>
<feature type="domain" description="FAD-binding PCMH-type" evidence="2">
    <location>
        <begin position="17"/>
        <end position="134"/>
    </location>
</feature>
<dbReference type="InterPro" id="IPR010031">
    <property type="entry name" value="FAD_lactone_oxidase-like"/>
</dbReference>
<dbReference type="SUPFAM" id="SSF56176">
    <property type="entry name" value="FAD-binding/transporter-associated domain-like"/>
    <property type="match status" value="1"/>
</dbReference>
<keyword evidence="1" id="KW-0560">Oxidoreductase</keyword>
<reference evidence="3 4" key="1">
    <citation type="submission" date="2020-07" db="EMBL/GenBank/DDBJ databases">
        <title>Sequencing the genomes of 1000 actinobacteria strains.</title>
        <authorList>
            <person name="Klenk H.-P."/>
        </authorList>
    </citation>
    <scope>NUCLEOTIDE SEQUENCE [LARGE SCALE GENOMIC DNA]</scope>
    <source>
        <strain evidence="3 4">DSM 7487</strain>
    </source>
</reference>
<dbReference type="RefSeq" id="WP_179757353.1">
    <property type="nucleotide sequence ID" value="NZ_BAAAGN010000024.1"/>
</dbReference>
<dbReference type="InterPro" id="IPR016167">
    <property type="entry name" value="FAD-bd_PCMH_sub1"/>
</dbReference>
<protein>
    <submittedName>
        <fullName evidence="3">FAD/FMN-containing dehydrogenase</fullName>
    </submittedName>
</protein>
<dbReference type="EMBL" id="JACCBB010000002">
    <property type="protein sequence ID" value="NYD25151.1"/>
    <property type="molecule type" value="Genomic_DNA"/>
</dbReference>
<dbReference type="PANTHER" id="PTHR43762">
    <property type="entry name" value="L-GULONOLACTONE OXIDASE"/>
    <property type="match status" value="1"/>
</dbReference>
<evidence type="ECO:0000313" key="4">
    <source>
        <dbReference type="Proteomes" id="UP000521922"/>
    </source>
</evidence>
<dbReference type="Pfam" id="PF01565">
    <property type="entry name" value="FAD_binding_4"/>
    <property type="match status" value="1"/>
</dbReference>
<comment type="caution">
    <text evidence="3">The sequence shown here is derived from an EMBL/GenBank/DDBJ whole genome shotgun (WGS) entry which is preliminary data.</text>
</comment>
<dbReference type="InterPro" id="IPR016166">
    <property type="entry name" value="FAD-bd_PCMH"/>
</dbReference>
<dbReference type="AlphaFoldDB" id="A0A7Y9DQV5"/>
<sequence>MSVTTKSPTWTNWAGTKNCQPEVIVHATSVDQVSEVVADATRRGVTVGPVGSGHSSAPLVPVNDVLLDVSGLSGISAIDVEARRVTVRAGTTIAALGEPLWNAGLALSKQGAIDSPTIAGAISTSTHGSGLALP</sequence>
<dbReference type="InterPro" id="IPR036318">
    <property type="entry name" value="FAD-bd_PCMH-like_sf"/>
</dbReference>
<evidence type="ECO:0000256" key="1">
    <source>
        <dbReference type="ARBA" id="ARBA00023002"/>
    </source>
</evidence>
<dbReference type="GO" id="GO:0071949">
    <property type="term" value="F:FAD binding"/>
    <property type="evidence" value="ECO:0007669"/>
    <property type="project" value="InterPro"/>
</dbReference>